<comment type="caution">
    <text evidence="1">The sequence shown here is derived from an EMBL/GenBank/DDBJ whole genome shotgun (WGS) entry which is preliminary data.</text>
</comment>
<reference evidence="1 2" key="1">
    <citation type="journal article" date="2010" name="J. Bacteriol.">
        <title>Genome sequence of Fulvimarina pelagi HTCC2506T, a Mn(II)-oxidizing alphaproteobacterium possessing an aerobic anoxygenic photosynthetic gene cluster and Xanthorhodopsin.</title>
        <authorList>
            <person name="Kang I."/>
            <person name="Oh H.M."/>
            <person name="Lim S.I."/>
            <person name="Ferriera S."/>
            <person name="Giovannoni S.J."/>
            <person name="Cho J.C."/>
        </authorList>
    </citation>
    <scope>NUCLEOTIDE SEQUENCE [LARGE SCALE GENOMIC DNA]</scope>
    <source>
        <strain evidence="1 2">HTCC2506</strain>
    </source>
</reference>
<organism evidence="1 2">
    <name type="scientific">Fulvimarina pelagi HTCC2506</name>
    <dbReference type="NCBI Taxonomy" id="314231"/>
    <lineage>
        <taxon>Bacteria</taxon>
        <taxon>Pseudomonadati</taxon>
        <taxon>Pseudomonadota</taxon>
        <taxon>Alphaproteobacteria</taxon>
        <taxon>Hyphomicrobiales</taxon>
        <taxon>Aurantimonadaceae</taxon>
        <taxon>Fulvimarina</taxon>
    </lineage>
</organism>
<dbReference type="EMBL" id="AATP01000005">
    <property type="protein sequence ID" value="EAU40928.1"/>
    <property type="molecule type" value="Genomic_DNA"/>
</dbReference>
<accession>Q0G0R1</accession>
<sequence>MPLSYGSEPWDRPKHRNGKKAGAVVLIDAPPNGLALTGFATGRQR</sequence>
<keyword evidence="2" id="KW-1185">Reference proteome</keyword>
<evidence type="ECO:0000313" key="2">
    <source>
        <dbReference type="Proteomes" id="UP000004310"/>
    </source>
</evidence>
<dbReference type="HOGENOM" id="CLU_3200174_0_0_5"/>
<name>Q0G0R1_9HYPH</name>
<proteinExistence type="predicted"/>
<dbReference type="AlphaFoldDB" id="Q0G0R1"/>
<protein>
    <submittedName>
        <fullName evidence="1">Uncharacterized protein</fullName>
    </submittedName>
</protein>
<gene>
    <name evidence="1" type="ORF">FP2506_18609</name>
</gene>
<evidence type="ECO:0000313" key="1">
    <source>
        <dbReference type="EMBL" id="EAU40928.1"/>
    </source>
</evidence>
<dbReference type="Proteomes" id="UP000004310">
    <property type="component" value="Unassembled WGS sequence"/>
</dbReference>